<dbReference type="SUPFAM" id="SSF56801">
    <property type="entry name" value="Acetyl-CoA synthetase-like"/>
    <property type="match status" value="1"/>
</dbReference>
<feature type="region of interest" description="Disordered" evidence="1">
    <location>
        <begin position="502"/>
        <end position="530"/>
    </location>
</feature>
<evidence type="ECO:0000259" key="3">
    <source>
        <dbReference type="Pfam" id="PF13193"/>
    </source>
</evidence>
<gene>
    <name evidence="4" type="ORF">ACEG43_36395</name>
</gene>
<dbReference type="InterPro" id="IPR025110">
    <property type="entry name" value="AMP-bd_C"/>
</dbReference>
<evidence type="ECO:0000256" key="1">
    <source>
        <dbReference type="SAM" id="MobiDB-lite"/>
    </source>
</evidence>
<dbReference type="InterPro" id="IPR050237">
    <property type="entry name" value="ATP-dep_AMP-bd_enzyme"/>
</dbReference>
<dbReference type="Proteomes" id="UP001571476">
    <property type="component" value="Unassembled WGS sequence"/>
</dbReference>
<dbReference type="RefSeq" id="WP_372565788.1">
    <property type="nucleotide sequence ID" value="NZ_JBGOSP010000026.1"/>
</dbReference>
<dbReference type="Gene3D" id="3.40.50.12780">
    <property type="entry name" value="N-terminal domain of ligase-like"/>
    <property type="match status" value="1"/>
</dbReference>
<dbReference type="InterPro" id="IPR042099">
    <property type="entry name" value="ANL_N_sf"/>
</dbReference>
<protein>
    <submittedName>
        <fullName evidence="4">Long-chain fatty acid--CoA ligase</fullName>
    </submittedName>
</protein>
<proteinExistence type="predicted"/>
<dbReference type="PROSITE" id="PS00455">
    <property type="entry name" value="AMP_BINDING"/>
    <property type="match status" value="1"/>
</dbReference>
<dbReference type="GO" id="GO:0016874">
    <property type="term" value="F:ligase activity"/>
    <property type="evidence" value="ECO:0007669"/>
    <property type="project" value="UniProtKB-KW"/>
</dbReference>
<name>A0ABV4ST34_9ACTN</name>
<reference evidence="4 5" key="1">
    <citation type="submission" date="2024-08" db="EMBL/GenBank/DDBJ databases">
        <title>Genome sequence of Streptomyces aureus CACIA-1.46HGO.</title>
        <authorList>
            <person name="Evangelista-Martinez Z."/>
        </authorList>
    </citation>
    <scope>NUCLEOTIDE SEQUENCE [LARGE SCALE GENOMIC DNA]</scope>
    <source>
        <strain evidence="4 5">CACIA-1.46HGO</strain>
    </source>
</reference>
<organism evidence="4 5">
    <name type="scientific">Streptomyces aureus</name>
    <dbReference type="NCBI Taxonomy" id="193461"/>
    <lineage>
        <taxon>Bacteria</taxon>
        <taxon>Bacillati</taxon>
        <taxon>Actinomycetota</taxon>
        <taxon>Actinomycetes</taxon>
        <taxon>Kitasatosporales</taxon>
        <taxon>Streptomycetaceae</taxon>
        <taxon>Streptomyces</taxon>
    </lineage>
</organism>
<dbReference type="Pfam" id="PF13193">
    <property type="entry name" value="AMP-binding_C"/>
    <property type="match status" value="1"/>
</dbReference>
<dbReference type="InterPro" id="IPR020845">
    <property type="entry name" value="AMP-binding_CS"/>
</dbReference>
<keyword evidence="4" id="KW-0436">Ligase</keyword>
<dbReference type="InterPro" id="IPR045851">
    <property type="entry name" value="AMP-bd_C_sf"/>
</dbReference>
<dbReference type="Gene3D" id="3.30.300.30">
    <property type="match status" value="1"/>
</dbReference>
<evidence type="ECO:0000313" key="5">
    <source>
        <dbReference type="Proteomes" id="UP001571476"/>
    </source>
</evidence>
<dbReference type="PANTHER" id="PTHR43767:SF12">
    <property type="entry name" value="AMP-DEPENDENT SYNTHETASE AND LIGASE"/>
    <property type="match status" value="1"/>
</dbReference>
<feature type="domain" description="AMP-dependent synthetase/ligase" evidence="2">
    <location>
        <begin position="10"/>
        <end position="361"/>
    </location>
</feature>
<dbReference type="PANTHER" id="PTHR43767">
    <property type="entry name" value="LONG-CHAIN-FATTY-ACID--COA LIGASE"/>
    <property type="match status" value="1"/>
</dbReference>
<evidence type="ECO:0000313" key="4">
    <source>
        <dbReference type="EMBL" id="MFA3841614.1"/>
    </source>
</evidence>
<sequence>MTNAAAPVWNHAASTPDRIALRGEEGEEWTYGRLRERAAAVAGRLGEQGVGPGDRVLLVAPSVPEFAFAYYGILAAGAIAVTANTMAPHRELAYIAGDAEVSLVLGWHAITPAPKQAADELSLPYWELRPGLAETGPAEACAILDAHPREDDDTAALLYTSGTTGRPKGSQLTHGNLNACAAVFCDVHAITGDDCAVTGLPLFHVFGQACVMATTMRAGGSLTLLERFHPSTMLAMIRRDHPTFIAGVPTMWNALLRTADDTGADFTGLRLASSGGASLPVEVMRAFEERFGCTIVEGYGLTETTGAATCHLAGRPAKPGHVGRALPGCAVSVRDDDGHELPPGQVGEVHIKGPIVMKGYWNRPDATAEALRDGWLRTGDLGATDDDGDLRIVDRKKDLVIRGGYNVYPREVEEVLYEHPDIVEAAVIGVPDEFYGEEVAAVIAVRPGARLDVSELRAWAKERLSAYKVPHLVAVVDELPKGATGKILKRAIDPALLKADAGTAEAAEPARRDRAAAPPGTPRTSDGTHA</sequence>
<dbReference type="EMBL" id="JBGOSP010000026">
    <property type="protein sequence ID" value="MFA3841614.1"/>
    <property type="molecule type" value="Genomic_DNA"/>
</dbReference>
<keyword evidence="5" id="KW-1185">Reference proteome</keyword>
<dbReference type="CDD" id="cd05936">
    <property type="entry name" value="FC-FACS_FadD_like"/>
    <property type="match status" value="1"/>
</dbReference>
<evidence type="ECO:0000259" key="2">
    <source>
        <dbReference type="Pfam" id="PF00501"/>
    </source>
</evidence>
<feature type="domain" description="AMP-binding enzyme C-terminal" evidence="3">
    <location>
        <begin position="411"/>
        <end position="486"/>
    </location>
</feature>
<accession>A0ABV4ST34</accession>
<dbReference type="Pfam" id="PF00501">
    <property type="entry name" value="AMP-binding"/>
    <property type="match status" value="1"/>
</dbReference>
<dbReference type="InterPro" id="IPR000873">
    <property type="entry name" value="AMP-dep_synth/lig_dom"/>
</dbReference>
<comment type="caution">
    <text evidence="4">The sequence shown here is derived from an EMBL/GenBank/DDBJ whole genome shotgun (WGS) entry which is preliminary data.</text>
</comment>